<dbReference type="AlphaFoldDB" id="A0A133VI41"/>
<name>A0A133VI41_9EURY</name>
<protein>
    <submittedName>
        <fullName evidence="1">Uncharacterized protein</fullName>
    </submittedName>
</protein>
<proteinExistence type="predicted"/>
<reference evidence="1 2" key="1">
    <citation type="journal article" date="2016" name="Sci. Rep.">
        <title>Metabolic traits of an uncultured archaeal lineage -MSBL1- from brine pools of the Red Sea.</title>
        <authorList>
            <person name="Mwirichia R."/>
            <person name="Alam I."/>
            <person name="Rashid M."/>
            <person name="Vinu M."/>
            <person name="Ba-Alawi W."/>
            <person name="Anthony Kamau A."/>
            <person name="Kamanda Ngugi D."/>
            <person name="Goker M."/>
            <person name="Klenk H.P."/>
            <person name="Bajic V."/>
            <person name="Stingl U."/>
        </authorList>
    </citation>
    <scope>NUCLEOTIDE SEQUENCE [LARGE SCALE GENOMIC DNA]</scope>
    <source>
        <strain evidence="1">SCGC-AAA382A20</strain>
    </source>
</reference>
<dbReference type="Proteomes" id="UP000070263">
    <property type="component" value="Unassembled WGS sequence"/>
</dbReference>
<accession>A0A133VI41</accession>
<evidence type="ECO:0000313" key="1">
    <source>
        <dbReference type="EMBL" id="KXB06102.1"/>
    </source>
</evidence>
<dbReference type="EMBL" id="LHYE01000057">
    <property type="protein sequence ID" value="KXB06102.1"/>
    <property type="molecule type" value="Genomic_DNA"/>
</dbReference>
<comment type="caution">
    <text evidence="1">The sequence shown here is derived from an EMBL/GenBank/DDBJ whole genome shotgun (WGS) entry which is preliminary data.</text>
</comment>
<sequence length="107" mass="12868">MLKNLKMVSDRMFDKEKEVYKESVVCRNCCYEGTAHIERGTKVHDGECPRCSCRTLKRKVDYVHIRRSAFHHKDEVINLMMSIINERGLYEFMNNYKDFILENENER</sequence>
<keyword evidence="2" id="KW-1185">Reference proteome</keyword>
<evidence type="ECO:0000313" key="2">
    <source>
        <dbReference type="Proteomes" id="UP000070263"/>
    </source>
</evidence>
<organism evidence="1 2">
    <name type="scientific">candidate division MSBL1 archaeon SCGC-AAA382A20</name>
    <dbReference type="NCBI Taxonomy" id="1698280"/>
    <lineage>
        <taxon>Archaea</taxon>
        <taxon>Methanobacteriati</taxon>
        <taxon>Methanobacteriota</taxon>
        <taxon>candidate division MSBL1</taxon>
    </lineage>
</organism>
<gene>
    <name evidence="1" type="ORF">AKJ51_04195</name>
</gene>